<feature type="compositionally biased region" description="Basic and acidic residues" evidence="1">
    <location>
        <begin position="63"/>
        <end position="78"/>
    </location>
</feature>
<dbReference type="InterPro" id="IPR045513">
    <property type="entry name" value="DUF6479"/>
</dbReference>
<evidence type="ECO:0000256" key="1">
    <source>
        <dbReference type="SAM" id="MobiDB-lite"/>
    </source>
</evidence>
<reference evidence="4" key="1">
    <citation type="journal article" date="2019" name="Int. J. Syst. Evol. Microbiol.">
        <title>The Global Catalogue of Microorganisms (GCM) 10K type strain sequencing project: providing services to taxonomists for standard genome sequencing and annotation.</title>
        <authorList>
            <consortium name="The Broad Institute Genomics Platform"/>
            <consortium name="The Broad Institute Genome Sequencing Center for Infectious Disease"/>
            <person name="Wu L."/>
            <person name="Ma J."/>
        </authorList>
    </citation>
    <scope>NUCLEOTIDE SEQUENCE [LARGE SCALE GENOMIC DNA]</scope>
    <source>
        <strain evidence="4">JCM 4542</strain>
    </source>
</reference>
<evidence type="ECO:0000313" key="3">
    <source>
        <dbReference type="EMBL" id="GAA2722557.1"/>
    </source>
</evidence>
<dbReference type="Pfam" id="PF20087">
    <property type="entry name" value="DUF6479"/>
    <property type="match status" value="1"/>
</dbReference>
<keyword evidence="4" id="KW-1185">Reference proteome</keyword>
<dbReference type="EMBL" id="BAAASL010000020">
    <property type="protein sequence ID" value="GAA2722557.1"/>
    <property type="molecule type" value="Genomic_DNA"/>
</dbReference>
<keyword evidence="2" id="KW-1133">Transmembrane helix</keyword>
<evidence type="ECO:0000313" key="4">
    <source>
        <dbReference type="Proteomes" id="UP001500886"/>
    </source>
</evidence>
<feature type="region of interest" description="Disordered" evidence="1">
    <location>
        <begin position="40"/>
        <end position="144"/>
    </location>
</feature>
<gene>
    <name evidence="3" type="ORF">GCM10010315_48000</name>
</gene>
<keyword evidence="2" id="KW-0812">Transmembrane</keyword>
<dbReference type="RefSeq" id="WP_344437741.1">
    <property type="nucleotide sequence ID" value="NZ_BAAASL010000020.1"/>
</dbReference>
<protein>
    <submittedName>
        <fullName evidence="3">DUF6479 family protein</fullName>
    </submittedName>
</protein>
<dbReference type="Proteomes" id="UP001500886">
    <property type="component" value="Unassembled WGS sequence"/>
</dbReference>
<sequence>MRTEQIDLALPPWVGGAAPFLVGLCVGALLILAFFFGQRWRDREPPPPAHPQRRQGSWQTPQEHQRGPESPDHGPGHNDDEENALGYVVEHRESDQLQSEADGERVLPHEIHNPGSHPEELSDERRKWKPGSSGSFGSGGAGSH</sequence>
<feature type="compositionally biased region" description="Gly residues" evidence="1">
    <location>
        <begin position="134"/>
        <end position="144"/>
    </location>
</feature>
<proteinExistence type="predicted"/>
<accession>A0ABP6GJ14</accession>
<keyword evidence="2" id="KW-0472">Membrane</keyword>
<feature type="transmembrane region" description="Helical" evidence="2">
    <location>
        <begin position="12"/>
        <end position="36"/>
    </location>
</feature>
<name>A0ABP6GJ14_9ACTN</name>
<comment type="caution">
    <text evidence="3">The sequence shown here is derived from an EMBL/GenBank/DDBJ whole genome shotgun (WGS) entry which is preliminary data.</text>
</comment>
<evidence type="ECO:0000256" key="2">
    <source>
        <dbReference type="SAM" id="Phobius"/>
    </source>
</evidence>
<organism evidence="3 4">
    <name type="scientific">Streptomyces luteosporeus</name>
    <dbReference type="NCBI Taxonomy" id="173856"/>
    <lineage>
        <taxon>Bacteria</taxon>
        <taxon>Bacillati</taxon>
        <taxon>Actinomycetota</taxon>
        <taxon>Actinomycetes</taxon>
        <taxon>Kitasatosporales</taxon>
        <taxon>Streptomycetaceae</taxon>
        <taxon>Streptomyces</taxon>
    </lineage>
</organism>
<feature type="compositionally biased region" description="Basic and acidic residues" evidence="1">
    <location>
        <begin position="102"/>
        <end position="126"/>
    </location>
</feature>